<evidence type="ECO:0000313" key="6">
    <source>
        <dbReference type="Proteomes" id="UP000799778"/>
    </source>
</evidence>
<evidence type="ECO:0000256" key="1">
    <source>
        <dbReference type="SAM" id="MobiDB-lite"/>
    </source>
</evidence>
<reference evidence="5" key="1">
    <citation type="journal article" date="2020" name="Stud. Mycol.">
        <title>101 Dothideomycetes genomes: a test case for predicting lifestyles and emergence of pathogens.</title>
        <authorList>
            <person name="Haridas S."/>
            <person name="Albert R."/>
            <person name="Binder M."/>
            <person name="Bloem J."/>
            <person name="Labutti K."/>
            <person name="Salamov A."/>
            <person name="Andreopoulos B."/>
            <person name="Baker S."/>
            <person name="Barry K."/>
            <person name="Bills G."/>
            <person name="Bluhm B."/>
            <person name="Cannon C."/>
            <person name="Castanera R."/>
            <person name="Culley D."/>
            <person name="Daum C."/>
            <person name="Ezra D."/>
            <person name="Gonzalez J."/>
            <person name="Henrissat B."/>
            <person name="Kuo A."/>
            <person name="Liang C."/>
            <person name="Lipzen A."/>
            <person name="Lutzoni F."/>
            <person name="Magnuson J."/>
            <person name="Mondo S."/>
            <person name="Nolan M."/>
            <person name="Ohm R."/>
            <person name="Pangilinan J."/>
            <person name="Park H.-J."/>
            <person name="Ramirez L."/>
            <person name="Alfaro M."/>
            <person name="Sun H."/>
            <person name="Tritt A."/>
            <person name="Yoshinaga Y."/>
            <person name="Zwiers L.-H."/>
            <person name="Turgeon B."/>
            <person name="Goodwin S."/>
            <person name="Spatafora J."/>
            <person name="Crous P."/>
            <person name="Grigoriev I."/>
        </authorList>
    </citation>
    <scope>NUCLEOTIDE SEQUENCE</scope>
    <source>
        <strain evidence="5">CBS 175.79</strain>
    </source>
</reference>
<evidence type="ECO:0000256" key="3">
    <source>
        <dbReference type="SAM" id="SignalP"/>
    </source>
</evidence>
<feature type="compositionally biased region" description="Acidic residues" evidence="1">
    <location>
        <begin position="272"/>
        <end position="281"/>
    </location>
</feature>
<keyword evidence="2" id="KW-0472">Membrane</keyword>
<dbReference type="OrthoDB" id="2119228at2759"/>
<evidence type="ECO:0000259" key="4">
    <source>
        <dbReference type="Pfam" id="PF13472"/>
    </source>
</evidence>
<dbReference type="RefSeq" id="XP_033389884.1">
    <property type="nucleotide sequence ID" value="XM_033525649.1"/>
</dbReference>
<dbReference type="InterPro" id="IPR051532">
    <property type="entry name" value="Ester_Hydrolysis_Enzymes"/>
</dbReference>
<dbReference type="GO" id="GO:0004622">
    <property type="term" value="F:phosphatidylcholine lysophospholipase activity"/>
    <property type="evidence" value="ECO:0007669"/>
    <property type="project" value="TreeGrafter"/>
</dbReference>
<feature type="transmembrane region" description="Helical" evidence="2">
    <location>
        <begin position="330"/>
        <end position="348"/>
    </location>
</feature>
<sequence length="368" mass="40930">MPSLMSIAALGLSILAGQSVAKPVAIDPVSAAPIRVNLIGGSIVGDPGCWRGNLWNMLQDANIKNVDFVGTRKEFKRCGKKELVGFDAEHDGASGLQAWVMVKKDLLRPILEYTHPDIIVVHLGSNDAIQQKPAEETIGNFTILLEQMRQKNPDVIVLWSLLIPLRPGKFGKAPERVERLNEFTIPWIEKMNTERSPVILVDNFHGFDPMKDTDDGEHTNLEGDVKVAKVFFQPLADAIRKKTASQQKALTANKEEVENEYGREQQKKNEEQMDNTDEPQTQEENPNVGAPGNKEKPLDTNPNGSKIPEPQNDQQPVDSSSSSSSPSPALFFWACVPVIAVLVIAFRWHRTVARHSYQLLSNGFRENQ</sequence>
<feature type="region of interest" description="Disordered" evidence="1">
    <location>
        <begin position="250"/>
        <end position="324"/>
    </location>
</feature>
<name>A0A6A5Y7J8_9PLEO</name>
<feature type="signal peptide" evidence="3">
    <location>
        <begin position="1"/>
        <end position="21"/>
    </location>
</feature>
<protein>
    <submittedName>
        <fullName evidence="5">Carbohydrate esterase family 3 protein</fullName>
    </submittedName>
</protein>
<dbReference type="InterPro" id="IPR013830">
    <property type="entry name" value="SGNH_hydro"/>
</dbReference>
<dbReference type="InterPro" id="IPR036514">
    <property type="entry name" value="SGNH_hydro_sf"/>
</dbReference>
<dbReference type="PANTHER" id="PTHR30383:SF2">
    <property type="entry name" value="CELLULOSE-BINDING PROTEIN"/>
    <property type="match status" value="1"/>
</dbReference>
<keyword evidence="2" id="KW-0812">Transmembrane</keyword>
<accession>A0A6A5Y7J8</accession>
<feature type="domain" description="SGNH hydrolase-type esterase" evidence="4">
    <location>
        <begin position="92"/>
        <end position="216"/>
    </location>
</feature>
<dbReference type="AlphaFoldDB" id="A0A6A5Y7J8"/>
<proteinExistence type="predicted"/>
<keyword evidence="3" id="KW-0732">Signal</keyword>
<dbReference type="PANTHER" id="PTHR30383">
    <property type="entry name" value="THIOESTERASE 1/PROTEASE 1/LYSOPHOSPHOLIPASE L1"/>
    <property type="match status" value="1"/>
</dbReference>
<evidence type="ECO:0000313" key="5">
    <source>
        <dbReference type="EMBL" id="KAF2021545.1"/>
    </source>
</evidence>
<keyword evidence="6" id="KW-1185">Reference proteome</keyword>
<gene>
    <name evidence="5" type="ORF">BU24DRAFT_404553</name>
</gene>
<feature type="compositionally biased region" description="Basic and acidic residues" evidence="1">
    <location>
        <begin position="253"/>
        <end position="271"/>
    </location>
</feature>
<organism evidence="5 6">
    <name type="scientific">Aaosphaeria arxii CBS 175.79</name>
    <dbReference type="NCBI Taxonomy" id="1450172"/>
    <lineage>
        <taxon>Eukaryota</taxon>
        <taxon>Fungi</taxon>
        <taxon>Dikarya</taxon>
        <taxon>Ascomycota</taxon>
        <taxon>Pezizomycotina</taxon>
        <taxon>Dothideomycetes</taxon>
        <taxon>Pleosporomycetidae</taxon>
        <taxon>Pleosporales</taxon>
        <taxon>Pleosporales incertae sedis</taxon>
        <taxon>Aaosphaeria</taxon>
    </lineage>
</organism>
<keyword evidence="2" id="KW-1133">Transmembrane helix</keyword>
<dbReference type="EMBL" id="ML978066">
    <property type="protein sequence ID" value="KAF2021545.1"/>
    <property type="molecule type" value="Genomic_DNA"/>
</dbReference>
<evidence type="ECO:0000256" key="2">
    <source>
        <dbReference type="SAM" id="Phobius"/>
    </source>
</evidence>
<dbReference type="SUPFAM" id="SSF52266">
    <property type="entry name" value="SGNH hydrolase"/>
    <property type="match status" value="1"/>
</dbReference>
<dbReference type="Proteomes" id="UP000799778">
    <property type="component" value="Unassembled WGS sequence"/>
</dbReference>
<dbReference type="Pfam" id="PF13472">
    <property type="entry name" value="Lipase_GDSL_2"/>
    <property type="match status" value="1"/>
</dbReference>
<feature type="chain" id="PRO_5025369608" evidence="3">
    <location>
        <begin position="22"/>
        <end position="368"/>
    </location>
</feature>
<dbReference type="Gene3D" id="3.40.50.1110">
    <property type="entry name" value="SGNH hydrolase"/>
    <property type="match status" value="1"/>
</dbReference>
<dbReference type="GeneID" id="54283046"/>